<accession>A0A1D8D0R8</accession>
<evidence type="ECO:0000313" key="3">
    <source>
        <dbReference type="Proteomes" id="UP000095185"/>
    </source>
</evidence>
<keyword evidence="3" id="KW-1185">Reference proteome</keyword>
<dbReference type="AlphaFoldDB" id="A0A1D8D0R8"/>
<dbReference type="KEGG" id="clz:BIU88_12020"/>
<protein>
    <recommendedName>
        <fullName evidence="1">Reverse transcriptase domain-containing protein</fullName>
    </recommendedName>
</protein>
<feature type="domain" description="Reverse transcriptase" evidence="1">
    <location>
        <begin position="54"/>
        <end position="314"/>
    </location>
</feature>
<name>A0A1D8D0R8_CHLLM</name>
<dbReference type="OrthoDB" id="9780724at2"/>
<proteinExistence type="predicted"/>
<dbReference type="RefSeq" id="WP_069810979.1">
    <property type="nucleotide sequence ID" value="NZ_CP017305.1"/>
</dbReference>
<organism evidence="2 3">
    <name type="scientific">Chlorobaculum limnaeum</name>
    <dbReference type="NCBI Taxonomy" id="274537"/>
    <lineage>
        <taxon>Bacteria</taxon>
        <taxon>Pseudomonadati</taxon>
        <taxon>Chlorobiota</taxon>
        <taxon>Chlorobiia</taxon>
        <taxon>Chlorobiales</taxon>
        <taxon>Chlorobiaceae</taxon>
        <taxon>Chlorobaculum</taxon>
    </lineage>
</organism>
<evidence type="ECO:0000313" key="2">
    <source>
        <dbReference type="EMBL" id="AOS84790.1"/>
    </source>
</evidence>
<evidence type="ECO:0000259" key="1">
    <source>
        <dbReference type="PROSITE" id="PS50878"/>
    </source>
</evidence>
<dbReference type="CDD" id="cd01646">
    <property type="entry name" value="RT_Bac_retron_I"/>
    <property type="match status" value="1"/>
</dbReference>
<dbReference type="InterPro" id="IPR000477">
    <property type="entry name" value="RT_dom"/>
</dbReference>
<reference evidence="2" key="1">
    <citation type="submission" date="2016-09" db="EMBL/GenBank/DDBJ databases">
        <title>Genome sequence of Chlorobaculum limnaeum.</title>
        <authorList>
            <person name="Liu Z."/>
            <person name="Tank M."/>
            <person name="Bryant D.A."/>
        </authorList>
    </citation>
    <scope>NUCLEOTIDE SEQUENCE [LARGE SCALE GENOMIC DNA]</scope>
    <source>
        <strain evidence="2">DSM 1677</strain>
    </source>
</reference>
<gene>
    <name evidence="2" type="ORF">BIU88_12020</name>
</gene>
<dbReference type="EMBL" id="CP017305">
    <property type="protein sequence ID" value="AOS84790.1"/>
    <property type="molecule type" value="Genomic_DNA"/>
</dbReference>
<dbReference type="Pfam" id="PF00078">
    <property type="entry name" value="RVT_1"/>
    <property type="match status" value="1"/>
</dbReference>
<dbReference type="Proteomes" id="UP000095185">
    <property type="component" value="Chromosome"/>
</dbReference>
<dbReference type="STRING" id="274537.BIU88_12020"/>
<dbReference type="PROSITE" id="PS50878">
    <property type="entry name" value="RT_POL"/>
    <property type="match status" value="1"/>
</dbReference>
<sequence length="504" mass="57560">MRRLIDLTSDEAKSHFLKGSSYFNGDFPNYISFEPILKDVASFLKRGFYNQPRFYDKKKLKPSDLPDVNYKFIANKDGRFAWRPYELMHPVIYVSLVNVVCEKNNWDTIKKRVKDFENGFVECCSAPVMSVDHQSDVATQIRSWWQLVEQKSLSYSIKFSHLLHTDVTDCYGSLYTHSIVWALHGLKSKDEKNKETELGDKIDSHIRAGRYGQTNGIAQGSVLMDFIAELVLGFVDKLINEELEQINQKDARVLRYRDDYRVFANSDEDAERVLKVISDKLHVVGMKLGVSKTFSCRNVVEGSIKPDKLAGLDLQDLGESSETTIQKQLLRLHSFGQRFPNSGALRRLVSDFYDCISQQTKAPYDLDVQVAIATDIAFVSPSTFPAVASILSHLISLAPSEEKIRLWTSVREKMRRVPYNGYLEVWLQRVTKPRAVGFVLDSNEPICQIVNGAASQLWESSWITDESLKKVLDVSKIVIADAEDVPEKVQPEEIKLFKENAWAY</sequence>